<dbReference type="PANTHER" id="PTHR33481">
    <property type="entry name" value="REVERSE TRANSCRIPTASE"/>
    <property type="match status" value="1"/>
</dbReference>
<accession>A0A0G4LZ42</accession>
<keyword evidence="2" id="KW-1185">Reference proteome</keyword>
<evidence type="ECO:0008006" key="3">
    <source>
        <dbReference type="Google" id="ProtNLM"/>
    </source>
</evidence>
<evidence type="ECO:0000313" key="2">
    <source>
        <dbReference type="Proteomes" id="UP000044602"/>
    </source>
</evidence>
<organism evidence="1 2">
    <name type="scientific">Verticillium longisporum</name>
    <name type="common">Verticillium dahliae var. longisporum</name>
    <dbReference type="NCBI Taxonomy" id="100787"/>
    <lineage>
        <taxon>Eukaryota</taxon>
        <taxon>Fungi</taxon>
        <taxon>Dikarya</taxon>
        <taxon>Ascomycota</taxon>
        <taxon>Pezizomycotina</taxon>
        <taxon>Sordariomycetes</taxon>
        <taxon>Hypocreomycetidae</taxon>
        <taxon>Glomerellales</taxon>
        <taxon>Plectosphaerellaceae</taxon>
        <taxon>Verticillium</taxon>
    </lineage>
</organism>
<dbReference type="PANTHER" id="PTHR33481:SF1">
    <property type="entry name" value="ENDONUCLEASE_EXONUCLEASE_PHOSPHATASE DOMAIN-CONTAINING PROTEIN-RELATED"/>
    <property type="match status" value="1"/>
</dbReference>
<dbReference type="EMBL" id="CVQH01020352">
    <property type="protein sequence ID" value="CRK27277.1"/>
    <property type="molecule type" value="Genomic_DNA"/>
</dbReference>
<evidence type="ECO:0000313" key="1">
    <source>
        <dbReference type="EMBL" id="CRK27277.1"/>
    </source>
</evidence>
<name>A0A0G4LZ42_VERLO</name>
<proteinExistence type="predicted"/>
<protein>
    <recommendedName>
        <fullName evidence="3">Reverse transcriptase domain-containing protein</fullName>
    </recommendedName>
</protein>
<dbReference type="Proteomes" id="UP000044602">
    <property type="component" value="Unassembled WGS sequence"/>
</dbReference>
<reference evidence="1 2" key="1">
    <citation type="submission" date="2015-05" db="EMBL/GenBank/DDBJ databases">
        <authorList>
            <person name="Wang D.B."/>
            <person name="Wang M."/>
        </authorList>
    </citation>
    <scope>NUCLEOTIDE SEQUENCE [LARGE SCALE GENOMIC DNA]</scope>
    <source>
        <strain evidence="1">VL1</strain>
    </source>
</reference>
<dbReference type="STRING" id="100787.A0A0G4LZ42"/>
<gene>
    <name evidence="1" type="ORF">BN1708_014742</name>
</gene>
<dbReference type="AlphaFoldDB" id="A0A0G4LZ42"/>
<sequence>MDPKLAITIASELYSYQVACNKMMQNIHRADKIRGAICKRGFLHTVATGVEKAQAAQSRPLTAMYGKIFNLVQRKINCYGGAVAFVDDFTAWVAGPSTKHNRERIKTVIEEALEWERRSGATFEADKTAIIHFTRWAKKGDPEPFTIKGQTVELKQHVKILGMIMDIGLRYKEHIASAATKGLEAAMELKRLRGLTPATARRLFVSTVAPAVDYASSVWRHRCKDRIAAAVNRVQKVGAQAIIGAFATVATAVAEAEADIPSTSERFRRKAAKL</sequence>